<dbReference type="GO" id="GO:0032259">
    <property type="term" value="P:methylation"/>
    <property type="evidence" value="ECO:0007669"/>
    <property type="project" value="UniProtKB-KW"/>
</dbReference>
<dbReference type="GO" id="GO:0003886">
    <property type="term" value="F:DNA (cytosine-5-)-methyltransferase activity"/>
    <property type="evidence" value="ECO:0007669"/>
    <property type="project" value="UniProtKB-EC"/>
</dbReference>
<gene>
    <name evidence="5" type="ORF">METZ01_LOCUS198703</name>
</gene>
<dbReference type="Gene3D" id="3.40.50.150">
    <property type="entry name" value="Vaccinia Virus protein VP39"/>
    <property type="match status" value="1"/>
</dbReference>
<dbReference type="Pfam" id="PF00145">
    <property type="entry name" value="DNA_methylase"/>
    <property type="match status" value="1"/>
</dbReference>
<organism evidence="5">
    <name type="scientific">marine metagenome</name>
    <dbReference type="NCBI Taxonomy" id="408172"/>
    <lineage>
        <taxon>unclassified sequences</taxon>
        <taxon>metagenomes</taxon>
        <taxon>ecological metagenomes</taxon>
    </lineage>
</organism>
<protein>
    <recommendedName>
        <fullName evidence="1">DNA (cytosine-5-)-methyltransferase</fullName>
        <ecNumber evidence="1">2.1.1.37</ecNumber>
    </recommendedName>
</protein>
<keyword evidence="2" id="KW-0489">Methyltransferase</keyword>
<evidence type="ECO:0000256" key="1">
    <source>
        <dbReference type="ARBA" id="ARBA00011975"/>
    </source>
</evidence>
<name>A0A382E607_9ZZZZ</name>
<dbReference type="InterPro" id="IPR018117">
    <property type="entry name" value="C5_DNA_meth_AS"/>
</dbReference>
<accession>A0A382E607</accession>
<sequence length="383" mass="43248">MFTYISFFAGGGGSSCGYKLAGGDCKFVNEFQQVAVNDYLANWPNTPHHICGDIKNVTGEQIMEMTGLKVGELDILDGSPPCPPFSMSGTKKKGWNKEKTAYGMKQKNIEDLTWEQIRIAGEMQPKVIVCENVKGLTMDYARDHLNRMVNDSEANGYTTVWKVLKGNHYGVPQKRERVFILSIRNDVLDDIGMPFMCMSGLYPDPDTEVSPTIRDAIEDIQSDPDNQNQSEELCASMKKGAKYKWLKRLPKNPETYVSVGDDVVGPWYDKVIAHRSKWGKNVPEKKHSFYQSRRVGWDQSSHTLSEQGLMTSLAVHLHPCEDRVFTTKEAARLMTLPDDYKFTGTLDENLARVGLMVAPLCMKHLVDSIYSQVLKPYHEKNNS</sequence>
<evidence type="ECO:0000256" key="4">
    <source>
        <dbReference type="ARBA" id="ARBA00022691"/>
    </source>
</evidence>
<dbReference type="NCBIfam" id="TIGR00675">
    <property type="entry name" value="dcm"/>
    <property type="match status" value="1"/>
</dbReference>
<evidence type="ECO:0000256" key="3">
    <source>
        <dbReference type="ARBA" id="ARBA00022679"/>
    </source>
</evidence>
<dbReference type="SUPFAM" id="SSF53335">
    <property type="entry name" value="S-adenosyl-L-methionine-dependent methyltransferases"/>
    <property type="match status" value="1"/>
</dbReference>
<dbReference type="EMBL" id="UINC01042768">
    <property type="protein sequence ID" value="SVB45849.1"/>
    <property type="molecule type" value="Genomic_DNA"/>
</dbReference>
<dbReference type="PANTHER" id="PTHR10629:SF52">
    <property type="entry name" value="DNA (CYTOSINE-5)-METHYLTRANSFERASE 1"/>
    <property type="match status" value="1"/>
</dbReference>
<dbReference type="InterPro" id="IPR029063">
    <property type="entry name" value="SAM-dependent_MTases_sf"/>
</dbReference>
<dbReference type="PROSITE" id="PS51679">
    <property type="entry name" value="SAM_MT_C5"/>
    <property type="match status" value="1"/>
</dbReference>
<dbReference type="AlphaFoldDB" id="A0A382E607"/>
<proteinExistence type="predicted"/>
<evidence type="ECO:0000313" key="5">
    <source>
        <dbReference type="EMBL" id="SVB45849.1"/>
    </source>
</evidence>
<dbReference type="PRINTS" id="PR00105">
    <property type="entry name" value="C5METTRFRASE"/>
</dbReference>
<dbReference type="InterPro" id="IPR050390">
    <property type="entry name" value="C5-Methyltransferase"/>
</dbReference>
<reference evidence="5" key="1">
    <citation type="submission" date="2018-05" db="EMBL/GenBank/DDBJ databases">
        <authorList>
            <person name="Lanie J.A."/>
            <person name="Ng W.-L."/>
            <person name="Kazmierczak K.M."/>
            <person name="Andrzejewski T.M."/>
            <person name="Davidsen T.M."/>
            <person name="Wayne K.J."/>
            <person name="Tettelin H."/>
            <person name="Glass J.I."/>
            <person name="Rusch D."/>
            <person name="Podicherti R."/>
            <person name="Tsui H.-C.T."/>
            <person name="Winkler M.E."/>
        </authorList>
    </citation>
    <scope>NUCLEOTIDE SEQUENCE</scope>
</reference>
<dbReference type="PROSITE" id="PS00094">
    <property type="entry name" value="C5_MTASE_1"/>
    <property type="match status" value="1"/>
</dbReference>
<dbReference type="InterPro" id="IPR001525">
    <property type="entry name" value="C5_MeTfrase"/>
</dbReference>
<dbReference type="Gene3D" id="3.90.120.10">
    <property type="entry name" value="DNA Methylase, subunit A, domain 2"/>
    <property type="match status" value="1"/>
</dbReference>
<evidence type="ECO:0000256" key="2">
    <source>
        <dbReference type="ARBA" id="ARBA00022603"/>
    </source>
</evidence>
<dbReference type="GO" id="GO:0044027">
    <property type="term" value="P:negative regulation of gene expression via chromosomal CpG island methylation"/>
    <property type="evidence" value="ECO:0007669"/>
    <property type="project" value="TreeGrafter"/>
</dbReference>
<keyword evidence="4" id="KW-0949">S-adenosyl-L-methionine</keyword>
<dbReference type="GO" id="GO:0005634">
    <property type="term" value="C:nucleus"/>
    <property type="evidence" value="ECO:0007669"/>
    <property type="project" value="TreeGrafter"/>
</dbReference>
<dbReference type="EC" id="2.1.1.37" evidence="1"/>
<keyword evidence="3" id="KW-0808">Transferase</keyword>
<dbReference type="PANTHER" id="PTHR10629">
    <property type="entry name" value="CYTOSINE-SPECIFIC METHYLTRANSFERASE"/>
    <property type="match status" value="1"/>
</dbReference>
<dbReference type="GO" id="GO:0003677">
    <property type="term" value="F:DNA binding"/>
    <property type="evidence" value="ECO:0007669"/>
    <property type="project" value="TreeGrafter"/>
</dbReference>